<feature type="transmembrane region" description="Helical" evidence="1">
    <location>
        <begin position="37"/>
        <end position="59"/>
    </location>
</feature>
<accession>A0A1L8TRN3</accession>
<reference evidence="2" key="1">
    <citation type="submission" date="2014-12" db="EMBL/GenBank/DDBJ databases">
        <title>Draft genome sequences of 29 type strains of Enterococci.</title>
        <authorList>
            <person name="Zhong Z."/>
            <person name="Sun Z."/>
            <person name="Liu W."/>
            <person name="Zhang W."/>
            <person name="Zhang H."/>
        </authorList>
    </citation>
    <scope>NUCLEOTIDE SEQUENCE [LARGE SCALE GENOMIC DNA]</scope>
    <source>
        <strain evidence="2">DSM 17122</strain>
    </source>
</reference>
<dbReference type="RefSeq" id="WP_071856600.1">
    <property type="nucleotide sequence ID" value="NZ_JBHSHK010000005.1"/>
</dbReference>
<dbReference type="InterPro" id="IPR010540">
    <property type="entry name" value="CmpB_TMEM229"/>
</dbReference>
<organism evidence="2 3">
    <name type="scientific">Enterococcus hermanniensis</name>
    <dbReference type="NCBI Taxonomy" id="249189"/>
    <lineage>
        <taxon>Bacteria</taxon>
        <taxon>Bacillati</taxon>
        <taxon>Bacillota</taxon>
        <taxon>Bacilli</taxon>
        <taxon>Lactobacillales</taxon>
        <taxon>Enterococcaceae</taxon>
        <taxon>Enterococcus</taxon>
    </lineage>
</organism>
<evidence type="ECO:0008006" key="4">
    <source>
        <dbReference type="Google" id="ProtNLM"/>
    </source>
</evidence>
<dbReference type="OrthoDB" id="9789229at2"/>
<dbReference type="Proteomes" id="UP000182077">
    <property type="component" value="Unassembled WGS sequence"/>
</dbReference>
<gene>
    <name evidence="2" type="ORF">RV04_GL000184</name>
</gene>
<feature type="transmembrane region" description="Helical" evidence="1">
    <location>
        <begin position="106"/>
        <end position="125"/>
    </location>
</feature>
<evidence type="ECO:0000313" key="2">
    <source>
        <dbReference type="EMBL" id="OJG46937.1"/>
    </source>
</evidence>
<feature type="transmembrane region" description="Helical" evidence="1">
    <location>
        <begin position="6"/>
        <end position="25"/>
    </location>
</feature>
<dbReference type="STRING" id="249189.RV04_GL000184"/>
<keyword evidence="1" id="KW-1133">Transmembrane helix</keyword>
<comment type="caution">
    <text evidence="2">The sequence shown here is derived from an EMBL/GenBank/DDBJ whole genome shotgun (WGS) entry which is preliminary data.</text>
</comment>
<evidence type="ECO:0000313" key="3">
    <source>
        <dbReference type="Proteomes" id="UP000182077"/>
    </source>
</evidence>
<feature type="transmembrane region" description="Helical" evidence="1">
    <location>
        <begin position="65"/>
        <end position="85"/>
    </location>
</feature>
<name>A0A1L8TRN3_9ENTE</name>
<keyword evidence="1" id="KW-0472">Membrane</keyword>
<dbReference type="EMBL" id="JXKQ01000001">
    <property type="protein sequence ID" value="OJG46937.1"/>
    <property type="molecule type" value="Genomic_DNA"/>
</dbReference>
<sequence>MESIFMTFIVYSFIGWVWESIYCSFKARHYVYRGFLLGPYCPVYGFGVSAVILLVPEHAGTLLNLYFNIVVIVTIIEFFTSWILEKFFSMKLWDYSKVPLNIEGRVAVPVSLFWGIGCLFLLKVINPVIQEKIHDFAEITNSIGPIILAILFFADVLATLIFTLTTKSEVEAVVDTSDSNNAAIKEFRLEHLFSNRKSSNSREKVIELIKNRPMKLKHHNLNRLVKNYPNISFRK</sequence>
<evidence type="ECO:0000256" key="1">
    <source>
        <dbReference type="SAM" id="Phobius"/>
    </source>
</evidence>
<proteinExistence type="predicted"/>
<dbReference type="AlphaFoldDB" id="A0A1L8TRN3"/>
<dbReference type="Pfam" id="PF06541">
    <property type="entry name" value="ABC_trans_CmpB"/>
    <property type="match status" value="1"/>
</dbReference>
<keyword evidence="1" id="KW-0812">Transmembrane</keyword>
<protein>
    <recommendedName>
        <fullName evidence="4">ABC transporter permease</fullName>
    </recommendedName>
</protein>
<feature type="transmembrane region" description="Helical" evidence="1">
    <location>
        <begin position="145"/>
        <end position="164"/>
    </location>
</feature>
<keyword evidence="3" id="KW-1185">Reference proteome</keyword>